<gene>
    <name evidence="1" type="ORF">RchiOBHm_Chr4g0408221</name>
</gene>
<keyword evidence="2" id="KW-1185">Reference proteome</keyword>
<name>A0A2P6QUX4_ROSCH</name>
<dbReference type="Proteomes" id="UP000238479">
    <property type="component" value="Chromosome 4"/>
</dbReference>
<comment type="caution">
    <text evidence="1">The sequence shown here is derived from an EMBL/GenBank/DDBJ whole genome shotgun (WGS) entry which is preliminary data.</text>
</comment>
<accession>A0A2P6QUX4</accession>
<proteinExistence type="predicted"/>
<sequence length="56" mass="6319">MSNLESLGLVWNPSGLLFVQVGKLKMSLLTVQWLQLPLHQQIFLSIQKSLLVTCSH</sequence>
<organism evidence="1 2">
    <name type="scientific">Rosa chinensis</name>
    <name type="common">China rose</name>
    <dbReference type="NCBI Taxonomy" id="74649"/>
    <lineage>
        <taxon>Eukaryota</taxon>
        <taxon>Viridiplantae</taxon>
        <taxon>Streptophyta</taxon>
        <taxon>Embryophyta</taxon>
        <taxon>Tracheophyta</taxon>
        <taxon>Spermatophyta</taxon>
        <taxon>Magnoliopsida</taxon>
        <taxon>eudicotyledons</taxon>
        <taxon>Gunneridae</taxon>
        <taxon>Pentapetalae</taxon>
        <taxon>rosids</taxon>
        <taxon>fabids</taxon>
        <taxon>Rosales</taxon>
        <taxon>Rosaceae</taxon>
        <taxon>Rosoideae</taxon>
        <taxon>Rosoideae incertae sedis</taxon>
        <taxon>Rosa</taxon>
    </lineage>
</organism>
<protein>
    <submittedName>
        <fullName evidence="1">Uncharacterized protein</fullName>
    </submittedName>
</protein>
<evidence type="ECO:0000313" key="2">
    <source>
        <dbReference type="Proteomes" id="UP000238479"/>
    </source>
</evidence>
<dbReference type="EMBL" id="PDCK01000042">
    <property type="protein sequence ID" value="PRQ37939.1"/>
    <property type="molecule type" value="Genomic_DNA"/>
</dbReference>
<dbReference type="Gramene" id="PRQ37939">
    <property type="protein sequence ID" value="PRQ37939"/>
    <property type="gene ID" value="RchiOBHm_Chr4g0408221"/>
</dbReference>
<dbReference type="AlphaFoldDB" id="A0A2P6QUX4"/>
<reference evidence="1 2" key="1">
    <citation type="journal article" date="2018" name="Nat. Genet.">
        <title>The Rosa genome provides new insights in the design of modern roses.</title>
        <authorList>
            <person name="Bendahmane M."/>
        </authorList>
    </citation>
    <scope>NUCLEOTIDE SEQUENCE [LARGE SCALE GENOMIC DNA]</scope>
    <source>
        <strain evidence="2">cv. Old Blush</strain>
    </source>
</reference>
<evidence type="ECO:0000313" key="1">
    <source>
        <dbReference type="EMBL" id="PRQ37939.1"/>
    </source>
</evidence>